<evidence type="ECO:0000313" key="7">
    <source>
        <dbReference type="Proteomes" id="UP001500975"/>
    </source>
</evidence>
<name>A0ABP8IET6_9BURK</name>
<dbReference type="PANTHER" id="PTHR43004">
    <property type="entry name" value="TRK SYSTEM POTASSIUM UPTAKE PROTEIN"/>
    <property type="match status" value="1"/>
</dbReference>
<evidence type="ECO:0000256" key="3">
    <source>
        <dbReference type="ARBA" id="ARBA00022827"/>
    </source>
</evidence>
<dbReference type="InterPro" id="IPR050641">
    <property type="entry name" value="RIFMO-like"/>
</dbReference>
<comment type="cofactor">
    <cofactor evidence="1">
        <name>FAD</name>
        <dbReference type="ChEBI" id="CHEBI:57692"/>
    </cofactor>
</comment>
<accession>A0ABP8IET6</accession>
<sequence length="582" mass="62802">MNTAVVTPAPTARPGDAATGPLPPEADGLPPPVGAFHYTRFAPRLPKLANGIEAGRHPVVIAGGGPVGMALALGLANHGVRSVILEADDTVCVGSRAACISRRSLEIVERLGALPAFLDKGLAWTGGRSFYKTEEVFRFEMPHDALQKLPPMINLEQYYIEQYLLDEITRRNAAEPGLIDIRWGTELIGFEQDDEGLTLQARNALGAYTLAAAWLVGCDGGQSFVRKSLGLNLEGTGYEGRYVIIDIELHSAYPTERRAWFDPPWNPGSTVLMHRQPDDIWRIDYQLRAGQSTEEALKPEAVAEFVQRHLDAIGEGHLPWNTVWTSVYRAGAMTLSSYRHGRVLFAGNAAHAMPIFGVRGLNSGFDDADNLAWKLALVTRGLSGAALLDTYSQERIAAFHINAESAMRSTEFMSPPSRGFDLLREAALSLSGAHRGIANLINPRQTQAVRYDDSPLSSPSDPLPSGPRPGETVPEHPLGDGLHLTDWIGPRFTVLVLGIEGPDAAFEAELAAAQTGPLEAAVHRLPRAAQNAPVLEAMGAQEGAVYLLRPDGHVAARWRRPPPGALTQALARASASIVKENA</sequence>
<dbReference type="InterPro" id="IPR002938">
    <property type="entry name" value="FAD-bd"/>
</dbReference>
<evidence type="ECO:0000313" key="6">
    <source>
        <dbReference type="EMBL" id="GAA4357367.1"/>
    </source>
</evidence>
<keyword evidence="2" id="KW-0285">Flavoprotein</keyword>
<feature type="domain" description="FAD-binding" evidence="5">
    <location>
        <begin position="58"/>
        <end position="397"/>
    </location>
</feature>
<evidence type="ECO:0000259" key="5">
    <source>
        <dbReference type="Pfam" id="PF01494"/>
    </source>
</evidence>
<organism evidence="6 7">
    <name type="scientific">Variovorax defluvii</name>
    <dbReference type="NCBI Taxonomy" id="913761"/>
    <lineage>
        <taxon>Bacteria</taxon>
        <taxon>Pseudomonadati</taxon>
        <taxon>Pseudomonadota</taxon>
        <taxon>Betaproteobacteria</taxon>
        <taxon>Burkholderiales</taxon>
        <taxon>Comamonadaceae</taxon>
        <taxon>Variovorax</taxon>
    </lineage>
</organism>
<feature type="region of interest" description="Disordered" evidence="4">
    <location>
        <begin position="1"/>
        <end position="29"/>
    </location>
</feature>
<reference evidence="7" key="1">
    <citation type="journal article" date="2019" name="Int. J. Syst. Evol. Microbiol.">
        <title>The Global Catalogue of Microorganisms (GCM) 10K type strain sequencing project: providing services to taxonomists for standard genome sequencing and annotation.</title>
        <authorList>
            <consortium name="The Broad Institute Genomics Platform"/>
            <consortium name="The Broad Institute Genome Sequencing Center for Infectious Disease"/>
            <person name="Wu L."/>
            <person name="Ma J."/>
        </authorList>
    </citation>
    <scope>NUCLEOTIDE SEQUENCE [LARGE SCALE GENOMIC DNA]</scope>
    <source>
        <strain evidence="7">JCM 17804</strain>
    </source>
</reference>
<dbReference type="PRINTS" id="PR00420">
    <property type="entry name" value="RNGMNOXGNASE"/>
</dbReference>
<keyword evidence="7" id="KW-1185">Reference proteome</keyword>
<comment type="caution">
    <text evidence="6">The sequence shown here is derived from an EMBL/GenBank/DDBJ whole genome shotgun (WGS) entry which is preliminary data.</text>
</comment>
<dbReference type="PANTHER" id="PTHR43004:SF19">
    <property type="entry name" value="BINDING MONOOXYGENASE, PUTATIVE (JCVI)-RELATED"/>
    <property type="match status" value="1"/>
</dbReference>
<feature type="region of interest" description="Disordered" evidence="4">
    <location>
        <begin position="450"/>
        <end position="477"/>
    </location>
</feature>
<dbReference type="Pfam" id="PF01494">
    <property type="entry name" value="FAD_binding_3"/>
    <property type="match status" value="1"/>
</dbReference>
<protein>
    <submittedName>
        <fullName evidence="6">FAD-dependent oxidoreductase</fullName>
    </submittedName>
</protein>
<proteinExistence type="predicted"/>
<dbReference type="InterPro" id="IPR036188">
    <property type="entry name" value="FAD/NAD-bd_sf"/>
</dbReference>
<keyword evidence="3" id="KW-0274">FAD</keyword>
<evidence type="ECO:0000256" key="2">
    <source>
        <dbReference type="ARBA" id="ARBA00022630"/>
    </source>
</evidence>
<dbReference type="Proteomes" id="UP001500975">
    <property type="component" value="Unassembled WGS sequence"/>
</dbReference>
<dbReference type="Gene3D" id="3.30.70.2450">
    <property type="match status" value="1"/>
</dbReference>
<gene>
    <name evidence="6" type="ORF">GCM10023165_51200</name>
</gene>
<dbReference type="EMBL" id="BAABGJ010000081">
    <property type="protein sequence ID" value="GAA4357367.1"/>
    <property type="molecule type" value="Genomic_DNA"/>
</dbReference>
<dbReference type="SUPFAM" id="SSF51905">
    <property type="entry name" value="FAD/NAD(P)-binding domain"/>
    <property type="match status" value="1"/>
</dbReference>
<dbReference type="NCBIfam" id="NF006002">
    <property type="entry name" value="PRK08132.1"/>
    <property type="match status" value="1"/>
</dbReference>
<dbReference type="Gene3D" id="3.40.30.120">
    <property type="match status" value="1"/>
</dbReference>
<evidence type="ECO:0000256" key="4">
    <source>
        <dbReference type="SAM" id="MobiDB-lite"/>
    </source>
</evidence>
<dbReference type="RefSeq" id="WP_345541548.1">
    <property type="nucleotide sequence ID" value="NZ_BAABGJ010000081.1"/>
</dbReference>
<evidence type="ECO:0000256" key="1">
    <source>
        <dbReference type="ARBA" id="ARBA00001974"/>
    </source>
</evidence>
<dbReference type="Gene3D" id="3.50.50.60">
    <property type="entry name" value="FAD/NAD(P)-binding domain"/>
    <property type="match status" value="1"/>
</dbReference>